<sequence>MTSKTLLFCCLAALIYLTESSPVGDVKDIVEDVKNVESHKDVVEVENKVQDQPETVPAAIERIDEDLPATSNDEVGVKIDKGDLDTANTFWGGYYRSPSWGWRRGWGYGGNWGYGGWPYSSYGYGGRGYGGWGWGGHRGWNSGYYWR</sequence>
<protein>
    <submittedName>
        <fullName evidence="2">Uncharacterized protein</fullName>
    </submittedName>
</protein>
<keyword evidence="1" id="KW-0732">Signal</keyword>
<dbReference type="Proteomes" id="UP001431783">
    <property type="component" value="Unassembled WGS sequence"/>
</dbReference>
<comment type="caution">
    <text evidence="2">The sequence shown here is derived from an EMBL/GenBank/DDBJ whole genome shotgun (WGS) entry which is preliminary data.</text>
</comment>
<organism evidence="2 3">
    <name type="scientific">Henosepilachna vigintioctopunctata</name>
    <dbReference type="NCBI Taxonomy" id="420089"/>
    <lineage>
        <taxon>Eukaryota</taxon>
        <taxon>Metazoa</taxon>
        <taxon>Ecdysozoa</taxon>
        <taxon>Arthropoda</taxon>
        <taxon>Hexapoda</taxon>
        <taxon>Insecta</taxon>
        <taxon>Pterygota</taxon>
        <taxon>Neoptera</taxon>
        <taxon>Endopterygota</taxon>
        <taxon>Coleoptera</taxon>
        <taxon>Polyphaga</taxon>
        <taxon>Cucujiformia</taxon>
        <taxon>Coccinelloidea</taxon>
        <taxon>Coccinellidae</taxon>
        <taxon>Epilachninae</taxon>
        <taxon>Epilachnini</taxon>
        <taxon>Henosepilachna</taxon>
    </lineage>
</organism>
<gene>
    <name evidence="2" type="ORF">WA026_015194</name>
</gene>
<accession>A0AAW1TNP6</accession>
<feature type="signal peptide" evidence="1">
    <location>
        <begin position="1"/>
        <end position="20"/>
    </location>
</feature>
<feature type="chain" id="PRO_5043721642" evidence="1">
    <location>
        <begin position="21"/>
        <end position="147"/>
    </location>
</feature>
<evidence type="ECO:0000256" key="1">
    <source>
        <dbReference type="SAM" id="SignalP"/>
    </source>
</evidence>
<evidence type="ECO:0000313" key="2">
    <source>
        <dbReference type="EMBL" id="KAK9871945.1"/>
    </source>
</evidence>
<reference evidence="2 3" key="1">
    <citation type="submission" date="2023-03" db="EMBL/GenBank/DDBJ databases">
        <title>Genome insight into feeding habits of ladybird beetles.</title>
        <authorList>
            <person name="Li H.-S."/>
            <person name="Huang Y.-H."/>
            <person name="Pang H."/>
        </authorList>
    </citation>
    <scope>NUCLEOTIDE SEQUENCE [LARGE SCALE GENOMIC DNA]</scope>
    <source>
        <strain evidence="2">SYSU_2023b</strain>
        <tissue evidence="2">Whole body</tissue>
    </source>
</reference>
<dbReference type="AlphaFoldDB" id="A0AAW1TNP6"/>
<name>A0AAW1TNP6_9CUCU</name>
<keyword evidence="3" id="KW-1185">Reference proteome</keyword>
<evidence type="ECO:0000313" key="3">
    <source>
        <dbReference type="Proteomes" id="UP001431783"/>
    </source>
</evidence>
<dbReference type="EMBL" id="JARQZJ010000008">
    <property type="protein sequence ID" value="KAK9871945.1"/>
    <property type="molecule type" value="Genomic_DNA"/>
</dbReference>
<proteinExistence type="predicted"/>